<reference evidence="1 2" key="1">
    <citation type="submission" date="2019-04" db="EMBL/GenBank/DDBJ databases">
        <title>Psychroflexus halotolerans sp. nov., isolated from a marine solar saltern.</title>
        <authorList>
            <person name="Feng X."/>
        </authorList>
    </citation>
    <scope>NUCLEOTIDE SEQUENCE [LARGE SCALE GENOMIC DNA]</scope>
    <source>
        <strain evidence="1 2">WDS2C27</strain>
    </source>
</reference>
<dbReference type="EMBL" id="SWMU01000001">
    <property type="protein sequence ID" value="TKS57209.1"/>
    <property type="molecule type" value="Genomic_DNA"/>
</dbReference>
<evidence type="ECO:0000313" key="2">
    <source>
        <dbReference type="Proteomes" id="UP000306552"/>
    </source>
</evidence>
<gene>
    <name evidence="1" type="ORF">FCN74_01970</name>
</gene>
<keyword evidence="2" id="KW-1185">Reference proteome</keyword>
<protein>
    <submittedName>
        <fullName evidence="1">Uncharacterized protein</fullName>
    </submittedName>
</protein>
<dbReference type="OrthoDB" id="1147226at2"/>
<comment type="caution">
    <text evidence="1">The sequence shown here is derived from an EMBL/GenBank/DDBJ whole genome shotgun (WGS) entry which is preliminary data.</text>
</comment>
<dbReference type="AlphaFoldDB" id="A0A4U5TSD6"/>
<dbReference type="RefSeq" id="WP_138930912.1">
    <property type="nucleotide sequence ID" value="NZ_SWMU01000001.1"/>
</dbReference>
<organism evidence="1 2">
    <name type="scientific">Mesohalobacter halotolerans</name>
    <dbReference type="NCBI Taxonomy" id="1883405"/>
    <lineage>
        <taxon>Bacteria</taxon>
        <taxon>Pseudomonadati</taxon>
        <taxon>Bacteroidota</taxon>
        <taxon>Flavobacteriia</taxon>
        <taxon>Flavobacteriales</taxon>
        <taxon>Flavobacteriaceae</taxon>
        <taxon>Mesohalobacter</taxon>
    </lineage>
</organism>
<proteinExistence type="predicted"/>
<accession>A0A4U5TSD6</accession>
<name>A0A4U5TSD6_9FLAO</name>
<sequence>MLIISCFSCKTTKDKTLYYSYEKDTKGHVLHGPVKRIYQYGKIDTSKAPRGSDKLKYYSAGFMGRPFDNGGNGMVTYDTLGMIISRQTLKKSIDQRFSDTVKAHRMHIYHYEYNQEDVKDKLQYKQSKKFPFFVHNPYRVKIAPNFYQAYEMTVEKDSSYKKIGKLFEYSRNKNGLISKEERFFTFDYDLDGKYDKKESSYFAEYIYDDKNQLIEKKYKITEKSPMSINIDDFEFDGISKSYSPIIRYEWDDKGNLITITTHPDKDRPTINHKEQYWYNEENQLIKKRRLHPLTILRNFNKHIRAVHDLYFDERGNVIKIEAIDDDRETVYATYLFEYADFDEYGNWTTCYFYGDGVKTEEPTGVTNRIIEYYETKEKASE</sequence>
<dbReference type="Proteomes" id="UP000306552">
    <property type="component" value="Unassembled WGS sequence"/>
</dbReference>
<evidence type="ECO:0000313" key="1">
    <source>
        <dbReference type="EMBL" id="TKS57209.1"/>
    </source>
</evidence>